<evidence type="ECO:0000256" key="1">
    <source>
        <dbReference type="SAM" id="SignalP"/>
    </source>
</evidence>
<dbReference type="Proteomes" id="UP000292544">
    <property type="component" value="Unassembled WGS sequence"/>
</dbReference>
<organism evidence="3 4">
    <name type="scientific">Corallincola spongiicola</name>
    <dbReference type="NCBI Taxonomy" id="2520508"/>
    <lineage>
        <taxon>Bacteria</taxon>
        <taxon>Pseudomonadati</taxon>
        <taxon>Pseudomonadota</taxon>
        <taxon>Gammaproteobacteria</taxon>
        <taxon>Alteromonadales</taxon>
        <taxon>Psychromonadaceae</taxon>
        <taxon>Corallincola</taxon>
    </lineage>
</organism>
<dbReference type="EMBL" id="SHLY01000004">
    <property type="protein sequence ID" value="TAA45219.1"/>
    <property type="molecule type" value="Genomic_DNA"/>
</dbReference>
<dbReference type="Pfam" id="PF04366">
    <property type="entry name" value="Ysc84"/>
    <property type="match status" value="1"/>
</dbReference>
<proteinExistence type="predicted"/>
<accession>A0ABY1WNT6</accession>
<name>A0ABY1WNT6_9GAMM</name>
<feature type="domain" description="Ysc84 actin-binding" evidence="2">
    <location>
        <begin position="95"/>
        <end position="183"/>
    </location>
</feature>
<feature type="chain" id="PRO_5046092500" description="Ysc84 actin-binding domain-containing protein" evidence="1">
    <location>
        <begin position="21"/>
        <end position="183"/>
    </location>
</feature>
<reference evidence="4" key="1">
    <citation type="submission" date="2019-02" db="EMBL/GenBank/DDBJ databases">
        <title>Draft genome sequence of Muricauda sp. 176CP4-71.</title>
        <authorList>
            <person name="Park J.-S."/>
        </authorList>
    </citation>
    <scope>NUCLEOTIDE SEQUENCE [LARGE SCALE GENOMIC DNA]</scope>
    <source>
        <strain evidence="4">176GS2-150</strain>
    </source>
</reference>
<keyword evidence="4" id="KW-1185">Reference proteome</keyword>
<evidence type="ECO:0000313" key="3">
    <source>
        <dbReference type="EMBL" id="TAA45219.1"/>
    </source>
</evidence>
<sequence length="183" mass="19624">MKKIWFALCLLIGFMPAVWADSVADERAEVMAMHDKALAQLYKEKPEAKTKVQTAPGYAVFKNADVNLLIAAVGGGYGVVHNNNTGKNTYMKMGTGGIGLGLGVKDFRAVFIFRTAEVMDKFVNSGWEFGGEADASAKAGDDGGAASGQAVVSDIEIYQMTESGLVLQATVRGTKYWLDEDLN</sequence>
<evidence type="ECO:0000313" key="4">
    <source>
        <dbReference type="Proteomes" id="UP000292544"/>
    </source>
</evidence>
<dbReference type="InterPro" id="IPR007461">
    <property type="entry name" value="Ysc84_actin-binding"/>
</dbReference>
<evidence type="ECO:0000259" key="2">
    <source>
        <dbReference type="Pfam" id="PF04366"/>
    </source>
</evidence>
<comment type="caution">
    <text evidence="3">The sequence shown here is derived from an EMBL/GenBank/DDBJ whole genome shotgun (WGS) entry which is preliminary data.</text>
</comment>
<protein>
    <recommendedName>
        <fullName evidence="2">Ysc84 actin-binding domain-containing protein</fullName>
    </recommendedName>
</protein>
<keyword evidence="1" id="KW-0732">Signal</keyword>
<dbReference type="RefSeq" id="WP_130567166.1">
    <property type="nucleotide sequence ID" value="NZ_SHLY01000004.1"/>
</dbReference>
<feature type="signal peptide" evidence="1">
    <location>
        <begin position="1"/>
        <end position="20"/>
    </location>
</feature>
<gene>
    <name evidence="3" type="ORF">EXY25_13540</name>
</gene>